<dbReference type="RefSeq" id="XP_003052217.1">
    <property type="nucleotide sequence ID" value="XM_003052171.1"/>
</dbReference>
<dbReference type="AlphaFoldDB" id="C7YQP2"/>
<proteinExistence type="predicted"/>
<dbReference type="EMBL" id="GG698898">
    <property type="protein sequence ID" value="EEU46504.1"/>
    <property type="molecule type" value="Genomic_DNA"/>
</dbReference>
<dbReference type="OMA" id="KERTWIT"/>
<accession>C7YQP2</accession>
<name>C7YQP2_FUSV7</name>
<dbReference type="OrthoDB" id="5105613at2759"/>
<reference evidence="2 3" key="1">
    <citation type="journal article" date="2009" name="PLoS Genet.">
        <title>The genome of Nectria haematococca: contribution of supernumerary chromosomes to gene expansion.</title>
        <authorList>
            <person name="Coleman J.J."/>
            <person name="Rounsley S.D."/>
            <person name="Rodriguez-Carres M."/>
            <person name="Kuo A."/>
            <person name="Wasmann C.C."/>
            <person name="Grimwood J."/>
            <person name="Schmutz J."/>
            <person name="Taga M."/>
            <person name="White G.J."/>
            <person name="Zhou S."/>
            <person name="Schwartz D.C."/>
            <person name="Freitag M."/>
            <person name="Ma L.J."/>
            <person name="Danchin E.G."/>
            <person name="Henrissat B."/>
            <person name="Coutinho P.M."/>
            <person name="Nelson D.R."/>
            <person name="Straney D."/>
            <person name="Napoli C.A."/>
            <person name="Barker B.M."/>
            <person name="Gribskov M."/>
            <person name="Rep M."/>
            <person name="Kroken S."/>
            <person name="Molnar I."/>
            <person name="Rensing C."/>
            <person name="Kennell J.C."/>
            <person name="Zamora J."/>
            <person name="Farman M.L."/>
            <person name="Selker E.U."/>
            <person name="Salamov A."/>
            <person name="Shapiro H."/>
            <person name="Pangilinan J."/>
            <person name="Lindquist E."/>
            <person name="Lamers C."/>
            <person name="Grigoriev I.V."/>
            <person name="Geiser D.M."/>
            <person name="Covert S.F."/>
            <person name="Temporini E."/>
            <person name="Vanetten H.D."/>
        </authorList>
    </citation>
    <scope>NUCLEOTIDE SEQUENCE [LARGE SCALE GENOMIC DNA]</scope>
    <source>
        <strain evidence="3">ATCC MYA-4622 / CBS 123669 / FGSC 9596 / NRRL 45880 / 77-13-4</strain>
    </source>
</reference>
<evidence type="ECO:0000256" key="1">
    <source>
        <dbReference type="SAM" id="MobiDB-lite"/>
    </source>
</evidence>
<gene>
    <name evidence="2" type="ORF">NECHADRAFT_79174</name>
</gene>
<dbReference type="KEGG" id="nhe:NECHADRAFT_79174"/>
<dbReference type="InParanoid" id="C7YQP2"/>
<sequence>MDSDYNSSDLEPDEPAPDPFATAGQASLDSMLRSAQEDRKTSKLKKKSLTLQSGAPSTAVIQTLWQRRFEFFRENTLRNRAQQVPNIDDLERFITTIPHHMKSINPNKSAIAYSTMTSALLCIVKYSVFTYPSFRLDAHGRSRLDSALKQMLKDGILTKERGRSEKMWITWDIIRKMNVALLCDSIQNGAFSWDSTIYSVLFLSLQSALGCRDIKIKMVKDGGQDRLRALITLRALKGYKLDPQKNQIVEIAEVMDPNLNVCCVIKLLMIWAMRIGAVSHSSWEDLIDALRRTPSSTLSWTRPDFPVFCAKESGGVKQFDWEKPAGTNVGQLILSHGAQRMGLLAQPVTHDIRRGSAREAAHLPSLPGTNMENARLILQHSASSKDRGITQEYVGHVGTDVWGARLQTSPNTLPGAGIQLDVAIEGYKKTTRRSAAAIEEVCARHSLDPTTNSGRRAASKRAANDDWSNWIADKRARHDEPISSSHPEDSHLVVQENPVEKQASDHNINGSLAAESEERIKHQQPVQPCPSLSTDSLEDILDDDTPIDPALRSLHDALFDADIPANEKLLAHVSLSNPADDTLPANCSTIVSDSATFVRFFSRINVMKVDPRSFENYSQRRSFTGHTSRDEASQFRYSCPNAHLGSSISR</sequence>
<dbReference type="Proteomes" id="UP000005206">
    <property type="component" value="Chromosome 4"/>
</dbReference>
<protein>
    <submittedName>
        <fullName evidence="2">Uncharacterized protein</fullName>
    </submittedName>
</protein>
<evidence type="ECO:0000313" key="2">
    <source>
        <dbReference type="EMBL" id="EEU46504.1"/>
    </source>
</evidence>
<feature type="region of interest" description="Disordered" evidence="1">
    <location>
        <begin position="1"/>
        <end position="49"/>
    </location>
</feature>
<dbReference type="HOGENOM" id="CLU_008700_0_0_1"/>
<organism evidence="2 3">
    <name type="scientific">Fusarium vanettenii (strain ATCC MYA-4622 / CBS 123669 / FGSC 9596 / NRRL 45880 / 77-13-4)</name>
    <name type="common">Fusarium solani subsp. pisi</name>
    <dbReference type="NCBI Taxonomy" id="660122"/>
    <lineage>
        <taxon>Eukaryota</taxon>
        <taxon>Fungi</taxon>
        <taxon>Dikarya</taxon>
        <taxon>Ascomycota</taxon>
        <taxon>Pezizomycotina</taxon>
        <taxon>Sordariomycetes</taxon>
        <taxon>Hypocreomycetidae</taxon>
        <taxon>Hypocreales</taxon>
        <taxon>Nectriaceae</taxon>
        <taxon>Fusarium</taxon>
        <taxon>Fusarium solani species complex</taxon>
        <taxon>Fusarium vanettenii</taxon>
    </lineage>
</organism>
<dbReference type="GeneID" id="9673595"/>
<evidence type="ECO:0000313" key="3">
    <source>
        <dbReference type="Proteomes" id="UP000005206"/>
    </source>
</evidence>
<dbReference type="VEuPathDB" id="FungiDB:NECHADRAFT_79174"/>
<dbReference type="eggNOG" id="ENOG502SPA4">
    <property type="taxonomic scope" value="Eukaryota"/>
</dbReference>
<keyword evidence="3" id="KW-1185">Reference proteome</keyword>